<evidence type="ECO:0000313" key="2">
    <source>
        <dbReference type="Proteomes" id="UP000597656"/>
    </source>
</evidence>
<comment type="caution">
    <text evidence="1">The sequence shown here is derived from an EMBL/GenBank/DDBJ whole genome shotgun (WGS) entry which is preliminary data.</text>
</comment>
<protein>
    <submittedName>
        <fullName evidence="1">Uncharacterized protein</fullName>
    </submittedName>
</protein>
<keyword evidence="2" id="KW-1185">Reference proteome</keyword>
<dbReference type="EMBL" id="BMNC01000001">
    <property type="protein sequence ID" value="GGM76344.1"/>
    <property type="molecule type" value="Genomic_DNA"/>
</dbReference>
<organism evidence="1 2">
    <name type="scientific">Lentzea pudingi</name>
    <dbReference type="NCBI Taxonomy" id="1789439"/>
    <lineage>
        <taxon>Bacteria</taxon>
        <taxon>Bacillati</taxon>
        <taxon>Actinomycetota</taxon>
        <taxon>Actinomycetes</taxon>
        <taxon>Pseudonocardiales</taxon>
        <taxon>Pseudonocardiaceae</taxon>
        <taxon>Lentzea</taxon>
    </lineage>
</organism>
<sequence length="186" mass="20012">MSVTLTESELIALYWWPFPPPEDELGWIYDFDALRHALADTAAVKREVPADDRLRWVALATGTAITEAATLQRSADRLGSDAVLAVNRTALGQFVDGLVASPPTCEVLPAPHGVTVVIGGMVVVIPSVTPVPVPPHWDHDERLSRVDLMGVGTRFRAAAVATTSPALRDVLLDAAERLFVTAGERL</sequence>
<dbReference type="Proteomes" id="UP000597656">
    <property type="component" value="Unassembled WGS sequence"/>
</dbReference>
<accession>A0ABQ2HEH5</accession>
<evidence type="ECO:0000313" key="1">
    <source>
        <dbReference type="EMBL" id="GGM76344.1"/>
    </source>
</evidence>
<gene>
    <name evidence="1" type="ORF">GCM10011609_10350</name>
</gene>
<reference evidence="2" key="1">
    <citation type="journal article" date="2019" name="Int. J. Syst. Evol. Microbiol.">
        <title>The Global Catalogue of Microorganisms (GCM) 10K type strain sequencing project: providing services to taxonomists for standard genome sequencing and annotation.</title>
        <authorList>
            <consortium name="The Broad Institute Genomics Platform"/>
            <consortium name="The Broad Institute Genome Sequencing Center for Infectious Disease"/>
            <person name="Wu L."/>
            <person name="Ma J."/>
        </authorList>
    </citation>
    <scope>NUCLEOTIDE SEQUENCE [LARGE SCALE GENOMIC DNA]</scope>
    <source>
        <strain evidence="2">CGMCC 4.7319</strain>
    </source>
</reference>
<dbReference type="RefSeq" id="WP_189153342.1">
    <property type="nucleotide sequence ID" value="NZ_BMNC01000001.1"/>
</dbReference>
<proteinExistence type="predicted"/>
<name>A0ABQ2HEH5_9PSEU</name>